<organism evidence="1 2">
    <name type="scientific">Amycolatopsis rubida</name>
    <dbReference type="NCBI Taxonomy" id="112413"/>
    <lineage>
        <taxon>Bacteria</taxon>
        <taxon>Bacillati</taxon>
        <taxon>Actinomycetota</taxon>
        <taxon>Actinomycetes</taxon>
        <taxon>Pseudonocardiales</taxon>
        <taxon>Pseudonocardiaceae</taxon>
        <taxon>Amycolatopsis</taxon>
    </lineage>
</organism>
<accession>A0A1I6BE61</accession>
<dbReference type="OrthoDB" id="3785441at2"/>
<evidence type="ECO:0000313" key="1">
    <source>
        <dbReference type="EMBL" id="SFQ79169.1"/>
    </source>
</evidence>
<sequence length="152" mass="15520">MTAAPARKAPAGDRGPEQARVALKCAGSQPGHVDGGWWPRSADLAAELPALAAALEARVGPLARVSYHLDAWGATARKVLLGGRIVRLEGFRATDPDTVEAIGTDSRRVRLLVVPREAPGGAARAVLRSAADGDSTATAADILAGNGVAGTR</sequence>
<dbReference type="AlphaFoldDB" id="A0A1I6BE61"/>
<evidence type="ECO:0000313" key="2">
    <source>
        <dbReference type="Proteomes" id="UP000199137"/>
    </source>
</evidence>
<dbReference type="Proteomes" id="UP000199137">
    <property type="component" value="Unassembled WGS sequence"/>
</dbReference>
<dbReference type="STRING" id="112413.SAMN05421854_1265"/>
<name>A0A1I6BE61_9PSEU</name>
<gene>
    <name evidence="1" type="ORF">SAMN05421854_1265</name>
</gene>
<protein>
    <submittedName>
        <fullName evidence="1">Uncharacterized protein</fullName>
    </submittedName>
</protein>
<dbReference type="InterPro" id="IPR046036">
    <property type="entry name" value="DUF5994"/>
</dbReference>
<proteinExistence type="predicted"/>
<dbReference type="Pfam" id="PF19457">
    <property type="entry name" value="DUF5994"/>
    <property type="match status" value="1"/>
</dbReference>
<reference evidence="1 2" key="1">
    <citation type="submission" date="2016-10" db="EMBL/GenBank/DDBJ databases">
        <authorList>
            <person name="de Groot N.N."/>
        </authorList>
    </citation>
    <scope>NUCLEOTIDE SEQUENCE [LARGE SCALE GENOMIC DNA]</scope>
    <source>
        <strain evidence="1 2">DSM 44637</strain>
    </source>
</reference>
<dbReference type="EMBL" id="FOWC01000026">
    <property type="protein sequence ID" value="SFQ79169.1"/>
    <property type="molecule type" value="Genomic_DNA"/>
</dbReference>